<dbReference type="EMBL" id="QPFP01000015">
    <property type="protein sequence ID" value="TEB32480.1"/>
    <property type="molecule type" value="Genomic_DNA"/>
</dbReference>
<protein>
    <recommendedName>
        <fullName evidence="3">F-box domain-containing protein</fullName>
    </recommendedName>
</protein>
<evidence type="ECO:0000313" key="1">
    <source>
        <dbReference type="EMBL" id="TEB32480.1"/>
    </source>
</evidence>
<dbReference type="PANTHER" id="PTHR38926:SF5">
    <property type="entry name" value="F-BOX AND LEUCINE-RICH REPEAT PROTEIN 6"/>
    <property type="match status" value="1"/>
</dbReference>
<comment type="caution">
    <text evidence="1">The sequence shown here is derived from an EMBL/GenBank/DDBJ whole genome shotgun (WGS) entry which is preliminary data.</text>
</comment>
<dbReference type="AlphaFoldDB" id="A0A4Y7TEB9"/>
<evidence type="ECO:0008006" key="3">
    <source>
        <dbReference type="Google" id="ProtNLM"/>
    </source>
</evidence>
<gene>
    <name evidence="1" type="ORF">FA13DRAFT_1813395</name>
</gene>
<proteinExistence type="predicted"/>
<organism evidence="1 2">
    <name type="scientific">Coprinellus micaceus</name>
    <name type="common">Glistening ink-cap mushroom</name>
    <name type="synonym">Coprinus micaceus</name>
    <dbReference type="NCBI Taxonomy" id="71717"/>
    <lineage>
        <taxon>Eukaryota</taxon>
        <taxon>Fungi</taxon>
        <taxon>Dikarya</taxon>
        <taxon>Basidiomycota</taxon>
        <taxon>Agaricomycotina</taxon>
        <taxon>Agaricomycetes</taxon>
        <taxon>Agaricomycetidae</taxon>
        <taxon>Agaricales</taxon>
        <taxon>Agaricineae</taxon>
        <taxon>Psathyrellaceae</taxon>
        <taxon>Coprinellus</taxon>
    </lineage>
</organism>
<dbReference type="Gene3D" id="3.80.10.10">
    <property type="entry name" value="Ribonuclease Inhibitor"/>
    <property type="match status" value="1"/>
</dbReference>
<evidence type="ECO:0000313" key="2">
    <source>
        <dbReference type="Proteomes" id="UP000298030"/>
    </source>
</evidence>
<reference evidence="1 2" key="1">
    <citation type="journal article" date="2019" name="Nat. Ecol. Evol.">
        <title>Megaphylogeny resolves global patterns of mushroom evolution.</title>
        <authorList>
            <person name="Varga T."/>
            <person name="Krizsan K."/>
            <person name="Foldi C."/>
            <person name="Dima B."/>
            <person name="Sanchez-Garcia M."/>
            <person name="Sanchez-Ramirez S."/>
            <person name="Szollosi G.J."/>
            <person name="Szarkandi J.G."/>
            <person name="Papp V."/>
            <person name="Albert L."/>
            <person name="Andreopoulos W."/>
            <person name="Angelini C."/>
            <person name="Antonin V."/>
            <person name="Barry K.W."/>
            <person name="Bougher N.L."/>
            <person name="Buchanan P."/>
            <person name="Buyck B."/>
            <person name="Bense V."/>
            <person name="Catcheside P."/>
            <person name="Chovatia M."/>
            <person name="Cooper J."/>
            <person name="Damon W."/>
            <person name="Desjardin D."/>
            <person name="Finy P."/>
            <person name="Geml J."/>
            <person name="Haridas S."/>
            <person name="Hughes K."/>
            <person name="Justo A."/>
            <person name="Karasinski D."/>
            <person name="Kautmanova I."/>
            <person name="Kiss B."/>
            <person name="Kocsube S."/>
            <person name="Kotiranta H."/>
            <person name="LaButti K.M."/>
            <person name="Lechner B.E."/>
            <person name="Liimatainen K."/>
            <person name="Lipzen A."/>
            <person name="Lukacs Z."/>
            <person name="Mihaltcheva S."/>
            <person name="Morgado L.N."/>
            <person name="Niskanen T."/>
            <person name="Noordeloos M.E."/>
            <person name="Ohm R.A."/>
            <person name="Ortiz-Santana B."/>
            <person name="Ovrebo C."/>
            <person name="Racz N."/>
            <person name="Riley R."/>
            <person name="Savchenko A."/>
            <person name="Shiryaev A."/>
            <person name="Soop K."/>
            <person name="Spirin V."/>
            <person name="Szebenyi C."/>
            <person name="Tomsovsky M."/>
            <person name="Tulloss R.E."/>
            <person name="Uehling J."/>
            <person name="Grigoriev I.V."/>
            <person name="Vagvolgyi C."/>
            <person name="Papp T."/>
            <person name="Martin F.M."/>
            <person name="Miettinen O."/>
            <person name="Hibbett D.S."/>
            <person name="Nagy L.G."/>
        </authorList>
    </citation>
    <scope>NUCLEOTIDE SEQUENCE [LARGE SCALE GENOMIC DNA]</scope>
    <source>
        <strain evidence="1 2">FP101781</strain>
    </source>
</reference>
<keyword evidence="2" id="KW-1185">Reference proteome</keyword>
<accession>A0A4Y7TEB9</accession>
<dbReference type="Proteomes" id="UP000298030">
    <property type="component" value="Unassembled WGS sequence"/>
</dbReference>
<name>A0A4Y7TEB9_COPMI</name>
<dbReference type="PANTHER" id="PTHR38926">
    <property type="entry name" value="F-BOX DOMAIN CONTAINING PROTEIN, EXPRESSED"/>
    <property type="match status" value="1"/>
</dbReference>
<dbReference type="InterPro" id="IPR032675">
    <property type="entry name" value="LRR_dom_sf"/>
</dbReference>
<dbReference type="OrthoDB" id="2655993at2759"/>
<dbReference type="SUPFAM" id="SSF52047">
    <property type="entry name" value="RNI-like"/>
    <property type="match status" value="1"/>
</dbReference>
<sequence>MRELRSDKKALLALALSRRACFFDPAMDKLWERMDSFDPLLSCMPGDVWREEQQHTMFSNSKRFLVLPNEERAITSPDLARFHRLYAHRIKYFSLQQKSFMRILSLEFLESLEAITAGQFGALAPRLQSFAWIDDGPRARGERPLYEQQFRPTISLFAGDSVKSLYLPHKGDHERFLHGVATRLPHLENLGLTRADLDLARSVIATTLWPNLQSLKLRNLSDDMIPHLAAFPRLSSLTFRFVKDIFGQHAQAVSKSPTSFQRLEELIVPCDNLHTAAKILQHLPQLTGIRVLNLFAHASASPLVSQNIINIVHDRVDKSTLKTLELGDNEIPEIGAEPEDVNPLEVHDQAVIDMRPLFVFPNLTKLILRFEGRVRVTPDEVAVIASLWSNLEHLDLCGTYPITRRPSIDYTHLFQVAEGCPKLHTLGLPFDATGVTGTETCSAGPFTRLKDLRVAGSLVKYPACVAAFFFRTNFPNTHLVHGYNSFEIDSHWRRWIEVARALELHDLGW</sequence>